<keyword evidence="2" id="KW-1185">Reference proteome</keyword>
<dbReference type="PANTHER" id="PTHR42194">
    <property type="entry name" value="UPF0276 PROTEIN HI_1600"/>
    <property type="match status" value="1"/>
</dbReference>
<dbReference type="Gene3D" id="3.20.20.150">
    <property type="entry name" value="Divalent-metal-dependent TIM barrel enzymes"/>
    <property type="match status" value="1"/>
</dbReference>
<organism evidence="1 2">
    <name type="scientific">Rufibacter glacialis</name>
    <dbReference type="NCBI Taxonomy" id="1259555"/>
    <lineage>
        <taxon>Bacteria</taxon>
        <taxon>Pseudomonadati</taxon>
        <taxon>Bacteroidota</taxon>
        <taxon>Cytophagia</taxon>
        <taxon>Cytophagales</taxon>
        <taxon>Hymenobacteraceae</taxon>
        <taxon>Rufibacter</taxon>
    </lineage>
</organism>
<protein>
    <submittedName>
        <fullName evidence="1">DUF692 family multinuclear iron-containing protein</fullName>
    </submittedName>
</protein>
<proteinExistence type="predicted"/>
<evidence type="ECO:0000313" key="2">
    <source>
        <dbReference type="Proteomes" id="UP001570846"/>
    </source>
</evidence>
<evidence type="ECO:0000313" key="1">
    <source>
        <dbReference type="EMBL" id="MFA1771463.1"/>
    </source>
</evidence>
<name>A0ABV4REA7_9BACT</name>
<dbReference type="Pfam" id="PF05114">
    <property type="entry name" value="MbnB_TglH_ChrH"/>
    <property type="match status" value="1"/>
</dbReference>
<dbReference type="RefSeq" id="WP_188686807.1">
    <property type="nucleotide sequence ID" value="NZ_BMMG01000005.1"/>
</dbReference>
<dbReference type="Proteomes" id="UP001570846">
    <property type="component" value="Unassembled WGS sequence"/>
</dbReference>
<reference evidence="1 2" key="1">
    <citation type="submission" date="2024-08" db="EMBL/GenBank/DDBJ databases">
        <authorList>
            <person name="Wei W."/>
        </authorList>
    </citation>
    <scope>NUCLEOTIDE SEQUENCE [LARGE SCALE GENOMIC DNA]</scope>
    <source>
        <strain evidence="1 2">XU2</strain>
    </source>
</reference>
<comment type="caution">
    <text evidence="1">The sequence shown here is derived from an EMBL/GenBank/DDBJ whole genome shotgun (WGS) entry which is preliminary data.</text>
</comment>
<sequence>MPKVFASLACNLDVDILSASLPLLQEGRVEGLEWSFDTLFQQEQVPSWFLALLETYGREKRLIGHGVFFSLFSGKWSEHQEAWLRHLTQMSAAYGFDHVTEHFGFMTGKNFHHGAPLPIPYTAATLAIGRDRLARIQEAAQCPVGLENLAFSYTLEEVKRHGAFLEELVEPVNGFLILDLHNLYCQLHNFSLPLEALLPWYPLHRVREIHISGGSWQDSAVLPQRKVRRDTHDSAVPEEVFDLLSATMPLCPQLKYVVLEQLGTGLKSPEDKALFYQDFCRMETLVKQHNASTFPSLTAPNLFLPLAPGKLPAPVEDEALYQQQLLLSSILEESPSLTQAHQRLLASSLANTAWAIEHWEPHLLETALHLAQKWKKPDLSA</sequence>
<gene>
    <name evidence="1" type="ORF">ACD591_09195</name>
</gene>
<dbReference type="PANTHER" id="PTHR42194:SF1">
    <property type="entry name" value="UPF0276 PROTEIN HI_1600"/>
    <property type="match status" value="1"/>
</dbReference>
<dbReference type="EMBL" id="JBGOGF010000004">
    <property type="protein sequence ID" value="MFA1771463.1"/>
    <property type="molecule type" value="Genomic_DNA"/>
</dbReference>
<dbReference type="InterPro" id="IPR007801">
    <property type="entry name" value="MbnB/TglH/ChrH"/>
</dbReference>
<accession>A0ABV4REA7</accession>